<feature type="transmembrane region" description="Helical" evidence="8">
    <location>
        <begin position="206"/>
        <end position="227"/>
    </location>
</feature>
<dbReference type="InterPro" id="IPR000515">
    <property type="entry name" value="MetI-like"/>
</dbReference>
<dbReference type="KEGG" id="abae:CL176_08080"/>
<name>A0A347WNU5_9LACT</name>
<sequence length="233" mass="26430">MASDAYDESYNRWFAEIGGDSSESQSRDYWGPLFEGLKTTIFFFVVTLVLSIPLGLLIALLEQSGPRWFKAVVQVYVYIFRGSPLLLQLMIIYFGLPFIGFTPDRVESALFTMVINYAAYLVEIFRGGLNSIPEGQYEALRVLSIDRWTGLRRVIIPQLWKIVMPSVGNEVISLVKDTSLVYILGLNELLKAGRALSTQYASLVPYLNVGIIYLVFTGIVTLCLRYIERRIQD</sequence>
<evidence type="ECO:0000256" key="4">
    <source>
        <dbReference type="ARBA" id="ARBA00022692"/>
    </source>
</evidence>
<organism evidence="10 11">
    <name type="scientific">Suicoccus acidiformans</name>
    <dbReference type="NCBI Taxonomy" id="2036206"/>
    <lineage>
        <taxon>Bacteria</taxon>
        <taxon>Bacillati</taxon>
        <taxon>Bacillota</taxon>
        <taxon>Bacilli</taxon>
        <taxon>Lactobacillales</taxon>
        <taxon>Aerococcaceae</taxon>
        <taxon>Suicoccus</taxon>
    </lineage>
</organism>
<evidence type="ECO:0000256" key="7">
    <source>
        <dbReference type="ARBA" id="ARBA00023136"/>
    </source>
</evidence>
<dbReference type="Proteomes" id="UP000263232">
    <property type="component" value="Chromosome"/>
</dbReference>
<dbReference type="PROSITE" id="PS50928">
    <property type="entry name" value="ABC_TM1"/>
    <property type="match status" value="1"/>
</dbReference>
<dbReference type="AlphaFoldDB" id="A0A347WNU5"/>
<keyword evidence="7 8" id="KW-0472">Membrane</keyword>
<dbReference type="OrthoDB" id="9805999at2"/>
<evidence type="ECO:0000256" key="8">
    <source>
        <dbReference type="RuleBase" id="RU363032"/>
    </source>
</evidence>
<feature type="transmembrane region" description="Helical" evidence="8">
    <location>
        <begin position="73"/>
        <end position="96"/>
    </location>
</feature>
<protein>
    <submittedName>
        <fullName evidence="10">Amino acid ABC transporter permease</fullName>
    </submittedName>
</protein>
<gene>
    <name evidence="10" type="ORF">CL176_08080</name>
</gene>
<dbReference type="GO" id="GO:0006865">
    <property type="term" value="P:amino acid transport"/>
    <property type="evidence" value="ECO:0007669"/>
    <property type="project" value="UniProtKB-KW"/>
</dbReference>
<dbReference type="PANTHER" id="PTHR30614">
    <property type="entry name" value="MEMBRANE COMPONENT OF AMINO ACID ABC TRANSPORTER"/>
    <property type="match status" value="1"/>
</dbReference>
<keyword evidence="6 8" id="KW-1133">Transmembrane helix</keyword>
<feature type="transmembrane region" description="Helical" evidence="8">
    <location>
        <begin position="41"/>
        <end position="61"/>
    </location>
</feature>
<dbReference type="NCBIfam" id="TIGR01726">
    <property type="entry name" value="HEQRo_perm_3TM"/>
    <property type="match status" value="1"/>
</dbReference>
<evidence type="ECO:0000313" key="10">
    <source>
        <dbReference type="EMBL" id="AXY26752.1"/>
    </source>
</evidence>
<dbReference type="SUPFAM" id="SSF161098">
    <property type="entry name" value="MetI-like"/>
    <property type="match status" value="1"/>
</dbReference>
<dbReference type="Pfam" id="PF00528">
    <property type="entry name" value="BPD_transp_1"/>
    <property type="match status" value="1"/>
</dbReference>
<dbReference type="Gene3D" id="1.10.3720.10">
    <property type="entry name" value="MetI-like"/>
    <property type="match status" value="1"/>
</dbReference>
<keyword evidence="11" id="KW-1185">Reference proteome</keyword>
<dbReference type="GO" id="GO:0022857">
    <property type="term" value="F:transmembrane transporter activity"/>
    <property type="evidence" value="ECO:0007669"/>
    <property type="project" value="InterPro"/>
</dbReference>
<evidence type="ECO:0000256" key="1">
    <source>
        <dbReference type="ARBA" id="ARBA00004651"/>
    </source>
</evidence>
<evidence type="ECO:0000256" key="2">
    <source>
        <dbReference type="ARBA" id="ARBA00022448"/>
    </source>
</evidence>
<dbReference type="CDD" id="cd06261">
    <property type="entry name" value="TM_PBP2"/>
    <property type="match status" value="1"/>
</dbReference>
<dbReference type="EMBL" id="CP023434">
    <property type="protein sequence ID" value="AXY26752.1"/>
    <property type="molecule type" value="Genomic_DNA"/>
</dbReference>
<dbReference type="InterPro" id="IPR035906">
    <property type="entry name" value="MetI-like_sf"/>
</dbReference>
<keyword evidence="5" id="KW-0029">Amino-acid transport</keyword>
<accession>A0A347WNU5</accession>
<proteinExistence type="inferred from homology"/>
<feature type="domain" description="ABC transmembrane type-1" evidence="9">
    <location>
        <begin position="37"/>
        <end position="224"/>
    </location>
</feature>
<evidence type="ECO:0000256" key="6">
    <source>
        <dbReference type="ARBA" id="ARBA00022989"/>
    </source>
</evidence>
<keyword evidence="4 8" id="KW-0812">Transmembrane</keyword>
<keyword evidence="3" id="KW-1003">Cell membrane</keyword>
<dbReference type="PANTHER" id="PTHR30614:SF0">
    <property type="entry name" value="L-CYSTINE TRANSPORT SYSTEM PERMEASE PROTEIN TCYL"/>
    <property type="match status" value="1"/>
</dbReference>
<dbReference type="GO" id="GO:0043190">
    <property type="term" value="C:ATP-binding cassette (ABC) transporter complex"/>
    <property type="evidence" value="ECO:0007669"/>
    <property type="project" value="InterPro"/>
</dbReference>
<comment type="subcellular location">
    <subcellularLocation>
        <location evidence="1 8">Cell membrane</location>
        <topology evidence="1 8">Multi-pass membrane protein</topology>
    </subcellularLocation>
</comment>
<keyword evidence="2 8" id="KW-0813">Transport</keyword>
<reference evidence="10 11" key="1">
    <citation type="submission" date="2017-09" db="EMBL/GenBank/DDBJ databases">
        <title>Complete genome sequence of Oxytococcus suis strain ZY16052.</title>
        <authorList>
            <person name="Li F."/>
        </authorList>
    </citation>
    <scope>NUCLEOTIDE SEQUENCE [LARGE SCALE GENOMIC DNA]</scope>
    <source>
        <strain evidence="10 11">ZY16052</strain>
    </source>
</reference>
<evidence type="ECO:0000259" key="9">
    <source>
        <dbReference type="PROSITE" id="PS50928"/>
    </source>
</evidence>
<dbReference type="InterPro" id="IPR043429">
    <property type="entry name" value="ArtM/GltK/GlnP/TcyL/YhdX-like"/>
</dbReference>
<evidence type="ECO:0000256" key="3">
    <source>
        <dbReference type="ARBA" id="ARBA00022475"/>
    </source>
</evidence>
<evidence type="ECO:0000256" key="5">
    <source>
        <dbReference type="ARBA" id="ARBA00022970"/>
    </source>
</evidence>
<comment type="similarity">
    <text evidence="8">Belongs to the binding-protein-dependent transport system permease family.</text>
</comment>
<dbReference type="InterPro" id="IPR010065">
    <property type="entry name" value="AA_ABC_transptr_permease_3TM"/>
</dbReference>
<evidence type="ECO:0000313" key="11">
    <source>
        <dbReference type="Proteomes" id="UP000263232"/>
    </source>
</evidence>